<evidence type="ECO:0000256" key="1">
    <source>
        <dbReference type="ARBA" id="ARBA00004613"/>
    </source>
</evidence>
<reference evidence="11" key="1">
    <citation type="submission" date="2025-08" db="UniProtKB">
        <authorList>
            <consortium name="Ensembl"/>
        </authorList>
    </citation>
    <scope>IDENTIFICATION</scope>
</reference>
<feature type="compositionally biased region" description="Gly residues" evidence="8">
    <location>
        <begin position="59"/>
        <end position="69"/>
    </location>
</feature>
<dbReference type="AlphaFoldDB" id="A0A8C3C6F6"/>
<protein>
    <recommendedName>
        <fullName evidence="10">TGF-beta family profile domain-containing protein</fullName>
    </recommendedName>
</protein>
<dbReference type="Gene3D" id="2.10.90.10">
    <property type="entry name" value="Cystine-knot cytokines"/>
    <property type="match status" value="1"/>
</dbReference>
<dbReference type="Pfam" id="PF00019">
    <property type="entry name" value="TGF_beta"/>
    <property type="match status" value="1"/>
</dbReference>
<feature type="signal peptide" evidence="9">
    <location>
        <begin position="1"/>
        <end position="19"/>
    </location>
</feature>
<evidence type="ECO:0000256" key="4">
    <source>
        <dbReference type="ARBA" id="ARBA00022729"/>
    </source>
</evidence>
<dbReference type="InterPro" id="IPR001839">
    <property type="entry name" value="TGF-b_C"/>
</dbReference>
<organism evidence="11 12">
    <name type="scientific">Cairina moschata</name>
    <name type="common">Muscovy duck</name>
    <dbReference type="NCBI Taxonomy" id="8855"/>
    <lineage>
        <taxon>Eukaryota</taxon>
        <taxon>Metazoa</taxon>
        <taxon>Chordata</taxon>
        <taxon>Craniata</taxon>
        <taxon>Vertebrata</taxon>
        <taxon>Euteleostomi</taxon>
        <taxon>Archelosauria</taxon>
        <taxon>Archosauria</taxon>
        <taxon>Dinosauria</taxon>
        <taxon>Saurischia</taxon>
        <taxon>Theropoda</taxon>
        <taxon>Coelurosauria</taxon>
        <taxon>Aves</taxon>
        <taxon>Neognathae</taxon>
        <taxon>Galloanserae</taxon>
        <taxon>Anseriformes</taxon>
        <taxon>Anatidae</taxon>
        <taxon>Anatinae</taxon>
        <taxon>Cairina</taxon>
    </lineage>
</organism>
<dbReference type="PANTHER" id="PTHR12173:SF8">
    <property type="entry name" value="PERSEPHIN"/>
    <property type="match status" value="1"/>
</dbReference>
<dbReference type="GO" id="GO:0005576">
    <property type="term" value="C:extracellular region"/>
    <property type="evidence" value="ECO:0007669"/>
    <property type="project" value="UniProtKB-SubCell"/>
</dbReference>
<feature type="region of interest" description="Disordered" evidence="8">
    <location>
        <begin position="1"/>
        <end position="73"/>
    </location>
</feature>
<dbReference type="SUPFAM" id="SSF57501">
    <property type="entry name" value="Cystine-knot cytokines"/>
    <property type="match status" value="1"/>
</dbReference>
<dbReference type="GO" id="GO:0048731">
    <property type="term" value="P:system development"/>
    <property type="evidence" value="ECO:0007669"/>
    <property type="project" value="UniProtKB-ARBA"/>
</dbReference>
<accession>A0A8C3C6F6</accession>
<feature type="chain" id="PRO_5034092739" description="TGF-beta family profile domain-containing protein" evidence="9">
    <location>
        <begin position="20"/>
        <end position="165"/>
    </location>
</feature>
<dbReference type="InterPro" id="IPR043401">
    <property type="entry name" value="GDNF_fam"/>
</dbReference>
<evidence type="ECO:0000256" key="8">
    <source>
        <dbReference type="SAM" id="MobiDB-lite"/>
    </source>
</evidence>
<keyword evidence="12" id="KW-1185">Reference proteome</keyword>
<evidence type="ECO:0000256" key="9">
    <source>
        <dbReference type="SAM" id="SignalP"/>
    </source>
</evidence>
<evidence type="ECO:0000259" key="10">
    <source>
        <dbReference type="PROSITE" id="PS51362"/>
    </source>
</evidence>
<dbReference type="PANTHER" id="PTHR12173">
    <property type="entry name" value="GDNF SUBFAMILY OF TGF-BETA FAMILY"/>
    <property type="match status" value="1"/>
</dbReference>
<evidence type="ECO:0000256" key="7">
    <source>
        <dbReference type="RuleBase" id="RU000354"/>
    </source>
</evidence>
<comment type="subcellular location">
    <subcellularLocation>
        <location evidence="1">Secreted</location>
    </subcellularLocation>
</comment>
<dbReference type="PROSITE" id="PS51362">
    <property type="entry name" value="TGF_BETA_2"/>
    <property type="match status" value="1"/>
</dbReference>
<dbReference type="Ensembl" id="ENSCMMT00000017702.1">
    <property type="protein sequence ID" value="ENSCMMP00000016102.1"/>
    <property type="gene ID" value="ENSCMMG00000010231.1"/>
</dbReference>
<sequence>NGIPSSLLGSLLLLGGGSAQSSGGAPPQRPPAAPPSRGAAGGGSPELPPPPPPRRLPRGSGGGSGGGAPPCGLRSVAVRVRDLGLGYPSEETVLFRYCGGACPAPPSNHGLALARLRPGGGPGGAPGGAGPCCRPSRYEDAAFLDERHRWHQLRQLSAAACRCVG</sequence>
<reference evidence="11" key="2">
    <citation type="submission" date="2025-09" db="UniProtKB">
        <authorList>
            <consortium name="Ensembl"/>
        </authorList>
    </citation>
    <scope>IDENTIFICATION</scope>
</reference>
<evidence type="ECO:0000256" key="6">
    <source>
        <dbReference type="ARBA" id="ARBA00023157"/>
    </source>
</evidence>
<evidence type="ECO:0000256" key="3">
    <source>
        <dbReference type="ARBA" id="ARBA00022525"/>
    </source>
</evidence>
<comment type="similarity">
    <text evidence="2">Belongs to the TGF-beta family. GDNF subfamily.</text>
</comment>
<dbReference type="InterPro" id="IPR029034">
    <property type="entry name" value="Cystine-knot_cytokine"/>
</dbReference>
<proteinExistence type="inferred from homology"/>
<dbReference type="CDD" id="cd19382">
    <property type="entry name" value="TGF_beta_Persephin"/>
    <property type="match status" value="1"/>
</dbReference>
<keyword evidence="6" id="KW-1015">Disulfide bond</keyword>
<dbReference type="GO" id="GO:0030971">
    <property type="term" value="F:receptor tyrosine kinase binding"/>
    <property type="evidence" value="ECO:0007669"/>
    <property type="project" value="InterPro"/>
</dbReference>
<feature type="domain" description="TGF-beta family profile" evidence="10">
    <location>
        <begin position="52"/>
        <end position="164"/>
    </location>
</feature>
<evidence type="ECO:0000313" key="12">
    <source>
        <dbReference type="Proteomes" id="UP000694556"/>
    </source>
</evidence>
<evidence type="ECO:0000256" key="5">
    <source>
        <dbReference type="ARBA" id="ARBA00023030"/>
    </source>
</evidence>
<dbReference type="GO" id="GO:0008083">
    <property type="term" value="F:growth factor activity"/>
    <property type="evidence" value="ECO:0007669"/>
    <property type="project" value="UniProtKB-KW"/>
</dbReference>
<dbReference type="SMART" id="SM00204">
    <property type="entry name" value="TGFB"/>
    <property type="match status" value="1"/>
</dbReference>
<name>A0A8C3C6F6_CAIMO</name>
<dbReference type="GO" id="GO:0030116">
    <property type="term" value="F:glial cell-derived neurotrophic factor receptor binding"/>
    <property type="evidence" value="ECO:0007669"/>
    <property type="project" value="InterPro"/>
</dbReference>
<keyword evidence="3" id="KW-0964">Secreted</keyword>
<keyword evidence="4 9" id="KW-0732">Signal</keyword>
<evidence type="ECO:0000313" key="11">
    <source>
        <dbReference type="Ensembl" id="ENSCMMP00000016102.1"/>
    </source>
</evidence>
<dbReference type="Proteomes" id="UP000694556">
    <property type="component" value="Unassembled WGS sequence"/>
</dbReference>
<evidence type="ECO:0000256" key="2">
    <source>
        <dbReference type="ARBA" id="ARBA00009832"/>
    </source>
</evidence>
<keyword evidence="5 7" id="KW-0339">Growth factor</keyword>
<feature type="compositionally biased region" description="Low complexity" evidence="8">
    <location>
        <begin position="1"/>
        <end position="26"/>
    </location>
</feature>